<dbReference type="GO" id="GO:0003924">
    <property type="term" value="F:GTPase activity"/>
    <property type="evidence" value="ECO:0007669"/>
    <property type="project" value="UniProtKB-UniRule"/>
</dbReference>
<dbReference type="GO" id="GO:0008312">
    <property type="term" value="F:7S RNA binding"/>
    <property type="evidence" value="ECO:0007669"/>
    <property type="project" value="InterPro"/>
</dbReference>
<feature type="binding site" evidence="9">
    <location>
        <begin position="109"/>
        <end position="116"/>
    </location>
    <ligand>
        <name>GTP</name>
        <dbReference type="ChEBI" id="CHEBI:37565"/>
    </ligand>
</feature>
<dbReference type="SMART" id="SM00963">
    <property type="entry name" value="SRP54_N"/>
    <property type="match status" value="1"/>
</dbReference>
<dbReference type="PROSITE" id="PS00300">
    <property type="entry name" value="SRP54"/>
    <property type="match status" value="1"/>
</dbReference>
<evidence type="ECO:0000256" key="5">
    <source>
        <dbReference type="ARBA" id="ARBA00023134"/>
    </source>
</evidence>
<dbReference type="InterPro" id="IPR013822">
    <property type="entry name" value="Signal_recog_particl_SRP54_hlx"/>
</dbReference>
<feature type="binding site" evidence="9">
    <location>
        <begin position="249"/>
        <end position="252"/>
    </location>
    <ligand>
        <name>GTP</name>
        <dbReference type="ChEBI" id="CHEBI:37565"/>
    </ligand>
</feature>
<gene>
    <name evidence="9" type="primary">ffh</name>
    <name evidence="11" type="ORF">C5Q98_02420</name>
</gene>
<evidence type="ECO:0000259" key="10">
    <source>
        <dbReference type="PROSITE" id="PS00300"/>
    </source>
</evidence>
<dbReference type="AlphaFoldDB" id="A0A2S0KM96"/>
<keyword evidence="9" id="KW-0963">Cytoplasm</keyword>
<dbReference type="Gene3D" id="3.40.50.300">
    <property type="entry name" value="P-loop containing nucleotide triphosphate hydrolases"/>
    <property type="match status" value="1"/>
</dbReference>
<dbReference type="Gene3D" id="1.20.120.140">
    <property type="entry name" value="Signal recognition particle SRP54, nucleotide-binding domain"/>
    <property type="match status" value="1"/>
</dbReference>
<dbReference type="Pfam" id="PF02881">
    <property type="entry name" value="SRP54_N"/>
    <property type="match status" value="1"/>
</dbReference>
<dbReference type="PANTHER" id="PTHR11564">
    <property type="entry name" value="SIGNAL RECOGNITION PARTICLE 54K PROTEIN SRP54"/>
    <property type="match status" value="1"/>
</dbReference>
<evidence type="ECO:0000256" key="4">
    <source>
        <dbReference type="ARBA" id="ARBA00022884"/>
    </source>
</evidence>
<dbReference type="SMART" id="SM00382">
    <property type="entry name" value="AAA"/>
    <property type="match status" value="1"/>
</dbReference>
<sequence>MALFDSLSDRLQDLTAKFRGKSRVTEQDIKEMLKEIRVAFLEADVNYQVVKEFTKVIAEKAKGEEVLSSLTPGQQIVKIVNEELEAILGEGSTKLEFSPSGFTTIMLYGLQGAGKTTTAAKLAKFLSKKGKKPFLVSVDTHRPAAQEQLKILAEQINVPVYIEPEEKNAAKIAQRGLDRAKYLMCDVLIVDTAGRTIIDAELMDELKEINSVVNPDERLLIVDAMIGQEAVNVANAFNEQIGLDGFIMTKLDGDARGGAALSIYKMTGKPIKFVGVGEKIDALEEFHPDRMAQRILGMGDVLSLIEKATQEIDQDKAAKSLAKLQEDKFTLDDMVDMLDQIQNMGPMKNILGMIPGISNKQLNEIDVDDRQLDYTKAIIYSMTPAERADVKLLNASRRKRIASGSGRTVQEVNKLVKQYDEMLKMMNKMGITGKGKKGKKRKGFGGFNPFKGLGGF</sequence>
<organism evidence="11 12">
    <name type="scientific">Fastidiosipila sanguinis</name>
    <dbReference type="NCBI Taxonomy" id="236753"/>
    <lineage>
        <taxon>Bacteria</taxon>
        <taxon>Bacillati</taxon>
        <taxon>Bacillota</taxon>
        <taxon>Clostridia</taxon>
        <taxon>Eubacteriales</taxon>
        <taxon>Oscillospiraceae</taxon>
        <taxon>Fastidiosipila</taxon>
    </lineage>
</organism>
<dbReference type="SUPFAM" id="SSF47446">
    <property type="entry name" value="Signal peptide-binding domain"/>
    <property type="match status" value="1"/>
</dbReference>
<keyword evidence="2 9" id="KW-0547">Nucleotide-binding</keyword>
<dbReference type="OrthoDB" id="9804720at2"/>
<evidence type="ECO:0000313" key="12">
    <source>
        <dbReference type="Proteomes" id="UP000237947"/>
    </source>
</evidence>
<dbReference type="Pfam" id="PF02978">
    <property type="entry name" value="SRP_SPB"/>
    <property type="match status" value="1"/>
</dbReference>
<dbReference type="InterPro" id="IPR042101">
    <property type="entry name" value="SRP54_N_sf"/>
</dbReference>
<evidence type="ECO:0000256" key="6">
    <source>
        <dbReference type="ARBA" id="ARBA00023135"/>
    </source>
</evidence>
<keyword evidence="12" id="KW-1185">Reference proteome</keyword>
<dbReference type="InterPro" id="IPR027417">
    <property type="entry name" value="P-loop_NTPase"/>
</dbReference>
<dbReference type="GO" id="GO:0006614">
    <property type="term" value="P:SRP-dependent cotranslational protein targeting to membrane"/>
    <property type="evidence" value="ECO:0007669"/>
    <property type="project" value="InterPro"/>
</dbReference>
<dbReference type="GO" id="GO:0005525">
    <property type="term" value="F:GTP binding"/>
    <property type="evidence" value="ECO:0007669"/>
    <property type="project" value="UniProtKB-UniRule"/>
</dbReference>
<dbReference type="InterPro" id="IPR004125">
    <property type="entry name" value="Signal_recog_particle_SRP54_M"/>
</dbReference>
<comment type="function">
    <text evidence="9">Involved in targeting and insertion of nascent membrane proteins into the cytoplasmic membrane. Binds to the hydrophobic signal sequence of the ribosome-nascent chain (RNC) as it emerges from the ribosomes. The SRP-RNC complex is then targeted to the cytoplasmic membrane where it interacts with the SRP receptor FtsY.</text>
</comment>
<dbReference type="NCBIfam" id="TIGR00959">
    <property type="entry name" value="ffh"/>
    <property type="match status" value="1"/>
</dbReference>
<dbReference type="EMBL" id="CP027226">
    <property type="protein sequence ID" value="AVM42155.1"/>
    <property type="molecule type" value="Genomic_DNA"/>
</dbReference>
<keyword evidence="6 9" id="KW-0733">Signal recognition particle</keyword>
<dbReference type="InterPro" id="IPR036891">
    <property type="entry name" value="Signal_recog_part_SRP54_M_sf"/>
</dbReference>
<dbReference type="CDD" id="cd18539">
    <property type="entry name" value="SRP_G"/>
    <property type="match status" value="1"/>
</dbReference>
<keyword evidence="7 9" id="KW-0687">Ribonucleoprotein</keyword>
<dbReference type="RefSeq" id="WP_106012141.1">
    <property type="nucleotide sequence ID" value="NZ_CP027226.1"/>
</dbReference>
<proteinExistence type="inferred from homology"/>
<dbReference type="EC" id="3.6.5.4" evidence="9"/>
<accession>A0A2S0KM96</accession>
<dbReference type="Proteomes" id="UP000237947">
    <property type="component" value="Chromosome"/>
</dbReference>
<dbReference type="InterPro" id="IPR000897">
    <property type="entry name" value="SRP54_GTPase_dom"/>
</dbReference>
<comment type="subcellular location">
    <subcellularLocation>
        <location evidence="9">Cytoplasm</location>
    </subcellularLocation>
    <text evidence="9">The SRP-RNC complex is targeted to the cytoplasmic membrane.</text>
</comment>
<dbReference type="SMART" id="SM00962">
    <property type="entry name" value="SRP54"/>
    <property type="match status" value="1"/>
</dbReference>
<dbReference type="Pfam" id="PF00448">
    <property type="entry name" value="SRP54"/>
    <property type="match status" value="1"/>
</dbReference>
<dbReference type="FunFam" id="3.40.50.300:FF:000022">
    <property type="entry name" value="Signal recognition particle 54 kDa subunit"/>
    <property type="match status" value="1"/>
</dbReference>
<dbReference type="HAMAP" id="MF_00306">
    <property type="entry name" value="SRP54"/>
    <property type="match status" value="1"/>
</dbReference>
<protein>
    <recommendedName>
        <fullName evidence="9">Signal recognition particle protein</fullName>
        <ecNumber evidence="9">3.6.5.4</ecNumber>
    </recommendedName>
    <alternativeName>
        <fullName evidence="9">Fifty-four homolog</fullName>
    </alternativeName>
</protein>
<dbReference type="InterPro" id="IPR003593">
    <property type="entry name" value="AAA+_ATPase"/>
</dbReference>
<keyword evidence="5 9" id="KW-0342">GTP-binding</keyword>
<dbReference type="GO" id="GO:0048500">
    <property type="term" value="C:signal recognition particle"/>
    <property type="evidence" value="ECO:0007669"/>
    <property type="project" value="UniProtKB-UniRule"/>
</dbReference>
<evidence type="ECO:0000313" key="11">
    <source>
        <dbReference type="EMBL" id="AVM42155.1"/>
    </source>
</evidence>
<feature type="binding site" evidence="9">
    <location>
        <begin position="191"/>
        <end position="195"/>
    </location>
    <ligand>
        <name>GTP</name>
        <dbReference type="ChEBI" id="CHEBI:37565"/>
    </ligand>
</feature>
<evidence type="ECO:0000256" key="1">
    <source>
        <dbReference type="ARBA" id="ARBA00005450"/>
    </source>
</evidence>
<dbReference type="InterPro" id="IPR004780">
    <property type="entry name" value="SRP"/>
</dbReference>
<comment type="subunit">
    <text evidence="9">Part of the signal recognition particle protein translocation system, which is composed of SRP and FtsY.</text>
</comment>
<evidence type="ECO:0000256" key="2">
    <source>
        <dbReference type="ARBA" id="ARBA00022741"/>
    </source>
</evidence>
<reference evidence="12" key="1">
    <citation type="submission" date="2018-02" db="EMBL/GenBank/DDBJ databases">
        <authorList>
            <person name="Holder M.E."/>
            <person name="Ajami N.J."/>
            <person name="Petrosino J.F."/>
        </authorList>
    </citation>
    <scope>NUCLEOTIDE SEQUENCE [LARGE SCALE GENOMIC DNA]</scope>
    <source>
        <strain evidence="12">CCUG 47711</strain>
    </source>
</reference>
<name>A0A2S0KM96_9FIRM</name>
<dbReference type="SUPFAM" id="SSF52540">
    <property type="entry name" value="P-loop containing nucleoside triphosphate hydrolases"/>
    <property type="match status" value="1"/>
</dbReference>
<evidence type="ECO:0000256" key="7">
    <source>
        <dbReference type="ARBA" id="ARBA00023274"/>
    </source>
</evidence>
<evidence type="ECO:0000256" key="3">
    <source>
        <dbReference type="ARBA" id="ARBA00022801"/>
    </source>
</evidence>
<comment type="catalytic activity">
    <reaction evidence="8 9">
        <text>GTP + H2O = GDP + phosphate + H(+)</text>
        <dbReference type="Rhea" id="RHEA:19669"/>
        <dbReference type="ChEBI" id="CHEBI:15377"/>
        <dbReference type="ChEBI" id="CHEBI:15378"/>
        <dbReference type="ChEBI" id="CHEBI:37565"/>
        <dbReference type="ChEBI" id="CHEBI:43474"/>
        <dbReference type="ChEBI" id="CHEBI:58189"/>
        <dbReference type="EC" id="3.6.5.4"/>
    </reaction>
</comment>
<evidence type="ECO:0000256" key="9">
    <source>
        <dbReference type="HAMAP-Rule" id="MF_00306"/>
    </source>
</evidence>
<evidence type="ECO:0000256" key="8">
    <source>
        <dbReference type="ARBA" id="ARBA00048027"/>
    </source>
</evidence>
<keyword evidence="3 9" id="KW-0378">Hydrolase</keyword>
<dbReference type="InterPro" id="IPR022941">
    <property type="entry name" value="SRP54"/>
</dbReference>
<keyword evidence="4 9" id="KW-0694">RNA-binding</keyword>
<dbReference type="Gene3D" id="1.10.260.30">
    <property type="entry name" value="Signal recognition particle, SRP54 subunit, M-domain"/>
    <property type="match status" value="1"/>
</dbReference>
<comment type="domain">
    <text evidence="9">Composed of three domains: the N-terminal N domain, which is responsible for interactions with the ribosome, the central G domain, which binds GTP, and the C-terminal M domain, which binds the RNA and the signal sequence of the RNC.</text>
</comment>
<dbReference type="KEGG" id="fsa:C5Q98_02420"/>
<feature type="domain" description="SRP54-type proteins GTP-binding" evidence="10">
    <location>
        <begin position="270"/>
        <end position="283"/>
    </location>
</feature>
<dbReference type="PANTHER" id="PTHR11564:SF5">
    <property type="entry name" value="SIGNAL RECOGNITION PARTICLE SUBUNIT SRP54"/>
    <property type="match status" value="1"/>
</dbReference>
<comment type="similarity">
    <text evidence="1 9">Belongs to the GTP-binding SRP family. SRP54 subfamily.</text>
</comment>